<accession>A0ABS5RK36</accession>
<comment type="caution">
    <text evidence="2">The sequence shown here is derived from an EMBL/GenBank/DDBJ whole genome shotgun (WGS) entry which is preliminary data.</text>
</comment>
<organism evidence="2 3">
    <name type="scientific">Mycolicibacter acidiphilus</name>
    <dbReference type="NCBI Taxonomy" id="2835306"/>
    <lineage>
        <taxon>Bacteria</taxon>
        <taxon>Bacillati</taxon>
        <taxon>Actinomycetota</taxon>
        <taxon>Actinomycetes</taxon>
        <taxon>Mycobacteriales</taxon>
        <taxon>Mycobacteriaceae</taxon>
        <taxon>Mycolicibacter</taxon>
    </lineage>
</organism>
<dbReference type="RefSeq" id="WP_214092739.1">
    <property type="nucleotide sequence ID" value="NZ_JAHCLR010000015.1"/>
</dbReference>
<reference evidence="2 3" key="1">
    <citation type="submission" date="2021-05" db="EMBL/GenBank/DDBJ databases">
        <title>Mycobacterium acidophilum sp. nov., an extremely acid-tolerant member of the genus Mycobacterium.</title>
        <authorList>
            <person name="Xia J."/>
        </authorList>
    </citation>
    <scope>NUCLEOTIDE SEQUENCE [LARGE SCALE GENOMIC DNA]</scope>
    <source>
        <strain evidence="2 3">M1</strain>
    </source>
</reference>
<evidence type="ECO:0000313" key="2">
    <source>
        <dbReference type="EMBL" id="MBS9533856.1"/>
    </source>
</evidence>
<dbReference type="EMBL" id="JAHCLR010000015">
    <property type="protein sequence ID" value="MBS9533856.1"/>
    <property type="molecule type" value="Genomic_DNA"/>
</dbReference>
<keyword evidence="3" id="KW-1185">Reference proteome</keyword>
<proteinExistence type="predicted"/>
<evidence type="ECO:0000313" key="3">
    <source>
        <dbReference type="Proteomes" id="UP001519535"/>
    </source>
</evidence>
<dbReference type="Proteomes" id="UP001519535">
    <property type="component" value="Unassembled WGS sequence"/>
</dbReference>
<feature type="chain" id="PRO_5046032321" description="Secreted protein" evidence="1">
    <location>
        <begin position="25"/>
        <end position="181"/>
    </location>
</feature>
<feature type="signal peptide" evidence="1">
    <location>
        <begin position="1"/>
        <end position="24"/>
    </location>
</feature>
<keyword evidence="1" id="KW-0732">Signal</keyword>
<protein>
    <recommendedName>
        <fullName evidence="4">Secreted protein</fullName>
    </recommendedName>
</protein>
<name>A0ABS5RK36_9MYCO</name>
<evidence type="ECO:0000256" key="1">
    <source>
        <dbReference type="SAM" id="SignalP"/>
    </source>
</evidence>
<evidence type="ECO:0008006" key="4">
    <source>
        <dbReference type="Google" id="ProtNLM"/>
    </source>
</evidence>
<gene>
    <name evidence="2" type="ORF">KIH27_09695</name>
</gene>
<sequence>MFARLACLGVAVVVAVAFATPVGAAPEQFPDLSGFTVADVKDYSGYYIYPTTNGVQFTAPAGYRCRITYTGRANPPFRSAKCWGALPGTSSNVVGVSTGVVDDPPAAFGDVDPAVMDEYDTLTPDVRVIKKSFGPDDYKPLPPGSRLDYAKDEVCGVTEQMTACRVGDHGFVLDPQGSWTF</sequence>